<name>A0A1D8GDG9_9FIRM</name>
<dbReference type="OrthoDB" id="9798408at2"/>
<dbReference type="EMBL" id="CP017269">
    <property type="protein sequence ID" value="AOT68944.1"/>
    <property type="molecule type" value="Genomic_DNA"/>
</dbReference>
<dbReference type="GO" id="GO:0005886">
    <property type="term" value="C:plasma membrane"/>
    <property type="evidence" value="ECO:0007669"/>
    <property type="project" value="UniProtKB-SubCell"/>
</dbReference>
<sequence length="242" mass="26904">MNMAHELKKNKLLLVVVIVYAALLITQPDRGMTAVNNSKYYIIEMLEIMPVIFILTALIEAWIPREVIMKHFSKDAGLRGAIVSFLLGSFSAGPIYAAFPVCKTLLKKGASISSIVIILSSWAVVKVPMLINEAKFLGLRFMGVRWISTTISIFIMAYVISLVVKVQDIPNTKEPTHQDVDFTIREEYCISCGICTRLLPQNFILKDGKVKIISRENLEEHISEVASKCPAGAIGYGKNEVV</sequence>
<evidence type="ECO:0000313" key="10">
    <source>
        <dbReference type="Proteomes" id="UP000095743"/>
    </source>
</evidence>
<dbReference type="InterPro" id="IPR017896">
    <property type="entry name" value="4Fe4S_Fe-S-bd"/>
</dbReference>
<keyword evidence="6 7" id="KW-0472">Membrane</keyword>
<comment type="subcellular location">
    <subcellularLocation>
        <location evidence="1">Cell membrane</location>
        <topology evidence="1">Multi-pass membrane protein</topology>
    </subcellularLocation>
</comment>
<reference evidence="9 10" key="1">
    <citation type="submission" date="2016-09" db="EMBL/GenBank/DDBJ databases">
        <title>Genomic analysis reveals versatility of anaerobic energy metabolism of Geosporobacter ferrireducens IRF9 of phylum Firmicutes.</title>
        <authorList>
            <person name="Kim S.-J."/>
        </authorList>
    </citation>
    <scope>NUCLEOTIDE SEQUENCE [LARGE SCALE GENOMIC DNA]</scope>
    <source>
        <strain evidence="9 10">IRF9</strain>
    </source>
</reference>
<dbReference type="SUPFAM" id="SSF54862">
    <property type="entry name" value="4Fe-4S ferredoxins"/>
    <property type="match status" value="1"/>
</dbReference>
<feature type="transmembrane region" description="Helical" evidence="7">
    <location>
        <begin position="143"/>
        <end position="164"/>
    </location>
</feature>
<feature type="transmembrane region" description="Helical" evidence="7">
    <location>
        <begin position="40"/>
        <end position="64"/>
    </location>
</feature>
<dbReference type="AlphaFoldDB" id="A0A1D8GDG9"/>
<keyword evidence="3" id="KW-1003">Cell membrane</keyword>
<evidence type="ECO:0000256" key="3">
    <source>
        <dbReference type="ARBA" id="ARBA00022475"/>
    </source>
</evidence>
<evidence type="ECO:0000256" key="5">
    <source>
        <dbReference type="ARBA" id="ARBA00022989"/>
    </source>
</evidence>
<dbReference type="Gene3D" id="3.30.70.20">
    <property type="match status" value="1"/>
</dbReference>
<comment type="similarity">
    <text evidence="2">Belongs to the UPF0718 family.</text>
</comment>
<dbReference type="KEGG" id="gfe:Gferi_04870"/>
<dbReference type="Pfam" id="PF03773">
    <property type="entry name" value="ArsP_1"/>
    <property type="match status" value="1"/>
</dbReference>
<proteinExistence type="inferred from homology"/>
<evidence type="ECO:0000256" key="2">
    <source>
        <dbReference type="ARBA" id="ARBA00006386"/>
    </source>
</evidence>
<dbReference type="Proteomes" id="UP000095743">
    <property type="component" value="Chromosome"/>
</dbReference>
<protein>
    <submittedName>
        <fullName evidence="9">Permease</fullName>
    </submittedName>
</protein>
<evidence type="ECO:0000256" key="6">
    <source>
        <dbReference type="ARBA" id="ARBA00023136"/>
    </source>
</evidence>
<feature type="transmembrane region" description="Helical" evidence="7">
    <location>
        <begin position="12"/>
        <end position="28"/>
    </location>
</feature>
<evidence type="ECO:0000313" key="9">
    <source>
        <dbReference type="EMBL" id="AOT68944.1"/>
    </source>
</evidence>
<evidence type="ECO:0000256" key="4">
    <source>
        <dbReference type="ARBA" id="ARBA00022692"/>
    </source>
</evidence>
<dbReference type="RefSeq" id="WP_069974510.1">
    <property type="nucleotide sequence ID" value="NZ_CP017269.1"/>
</dbReference>
<feature type="transmembrane region" description="Helical" evidence="7">
    <location>
        <begin position="76"/>
        <end position="99"/>
    </location>
</feature>
<dbReference type="PROSITE" id="PS51379">
    <property type="entry name" value="4FE4S_FER_2"/>
    <property type="match status" value="1"/>
</dbReference>
<dbReference type="InterPro" id="IPR005524">
    <property type="entry name" value="DUF318"/>
</dbReference>
<keyword evidence="10" id="KW-1185">Reference proteome</keyword>
<keyword evidence="5 7" id="KW-1133">Transmembrane helix</keyword>
<evidence type="ECO:0000259" key="8">
    <source>
        <dbReference type="PROSITE" id="PS51379"/>
    </source>
</evidence>
<dbReference type="STRING" id="1424294.Gferi_04870"/>
<gene>
    <name evidence="9" type="ORF">Gferi_04870</name>
</gene>
<evidence type="ECO:0000256" key="7">
    <source>
        <dbReference type="SAM" id="Phobius"/>
    </source>
</evidence>
<accession>A0A1D8GDG9</accession>
<evidence type="ECO:0000256" key="1">
    <source>
        <dbReference type="ARBA" id="ARBA00004651"/>
    </source>
</evidence>
<organism evidence="9 10">
    <name type="scientific">Geosporobacter ferrireducens</name>
    <dbReference type="NCBI Taxonomy" id="1424294"/>
    <lineage>
        <taxon>Bacteria</taxon>
        <taxon>Bacillati</taxon>
        <taxon>Bacillota</taxon>
        <taxon>Clostridia</taxon>
        <taxon>Peptostreptococcales</taxon>
        <taxon>Thermotaleaceae</taxon>
        <taxon>Geosporobacter</taxon>
    </lineage>
</organism>
<keyword evidence="4 7" id="KW-0812">Transmembrane</keyword>
<feature type="domain" description="4Fe-4S ferredoxin-type" evidence="8">
    <location>
        <begin position="180"/>
        <end position="209"/>
    </location>
</feature>